<dbReference type="RefSeq" id="WP_014808793.1">
    <property type="nucleotide sequence ID" value="NC_018025.1"/>
</dbReference>
<evidence type="ECO:0000313" key="1">
    <source>
        <dbReference type="EMBL" id="AFM23637.1"/>
    </source>
</evidence>
<dbReference type="KEGG" id="dti:Desti_0918"/>
<protein>
    <recommendedName>
        <fullName evidence="3">IrrE N-terminal-like domain-containing protein</fullName>
    </recommendedName>
</protein>
<name>I4C246_DESTA</name>
<organism evidence="1 2">
    <name type="scientific">Desulfomonile tiedjei (strain ATCC 49306 / DSM 6799 / DCB-1)</name>
    <dbReference type="NCBI Taxonomy" id="706587"/>
    <lineage>
        <taxon>Bacteria</taxon>
        <taxon>Pseudomonadati</taxon>
        <taxon>Thermodesulfobacteriota</taxon>
        <taxon>Desulfomonilia</taxon>
        <taxon>Desulfomonilales</taxon>
        <taxon>Desulfomonilaceae</taxon>
        <taxon>Desulfomonile</taxon>
    </lineage>
</organism>
<gene>
    <name evidence="1" type="ordered locus">Desti_0918</name>
</gene>
<evidence type="ECO:0000313" key="2">
    <source>
        <dbReference type="Proteomes" id="UP000006055"/>
    </source>
</evidence>
<accession>I4C246</accession>
<dbReference type="EMBL" id="CP003360">
    <property type="protein sequence ID" value="AFM23637.1"/>
    <property type="molecule type" value="Genomic_DNA"/>
</dbReference>
<keyword evidence="2" id="KW-1185">Reference proteome</keyword>
<dbReference type="Proteomes" id="UP000006055">
    <property type="component" value="Chromosome"/>
</dbReference>
<evidence type="ECO:0008006" key="3">
    <source>
        <dbReference type="Google" id="ProtNLM"/>
    </source>
</evidence>
<proteinExistence type="predicted"/>
<reference evidence="2" key="1">
    <citation type="submission" date="2012-06" db="EMBL/GenBank/DDBJ databases">
        <title>Complete sequence of chromosome of Desulfomonile tiedjei DSM 6799.</title>
        <authorList>
            <person name="Lucas S."/>
            <person name="Copeland A."/>
            <person name="Lapidus A."/>
            <person name="Glavina del Rio T."/>
            <person name="Dalin E."/>
            <person name="Tice H."/>
            <person name="Bruce D."/>
            <person name="Goodwin L."/>
            <person name="Pitluck S."/>
            <person name="Peters L."/>
            <person name="Ovchinnikova G."/>
            <person name="Zeytun A."/>
            <person name="Lu M."/>
            <person name="Kyrpides N."/>
            <person name="Mavromatis K."/>
            <person name="Ivanova N."/>
            <person name="Brettin T."/>
            <person name="Detter J.C."/>
            <person name="Han C."/>
            <person name="Larimer F."/>
            <person name="Land M."/>
            <person name="Hauser L."/>
            <person name="Markowitz V."/>
            <person name="Cheng J.-F."/>
            <person name="Hugenholtz P."/>
            <person name="Woyke T."/>
            <person name="Wu D."/>
            <person name="Spring S."/>
            <person name="Schroeder M."/>
            <person name="Brambilla E."/>
            <person name="Klenk H.-P."/>
            <person name="Eisen J.A."/>
        </authorList>
    </citation>
    <scope>NUCLEOTIDE SEQUENCE [LARGE SCALE GENOMIC DNA]</scope>
    <source>
        <strain evidence="2">ATCC 49306 / DSM 6799 / DCB-1</strain>
    </source>
</reference>
<sequence length="439" mass="49769">MDDFSLDFEWIDPLGAKGAELRATWARLSIVVDGYPVTRVYDDRSKTVRDAVYLPLYPLAEWLVTQWWPLWNEPGPPLADRPGYDTRHSLVSAREGYALPPLRIHPAGSMVMLSWSPELLTFHGLEFQGRGAFWTKTSLVKAKFSSLITAVVGRLENYEITDTLMQQDWEAIQSADPEEKKFCRCAGSLGLDPYSLDENQQQEIEKAADRLPEEMLTEFFRAARRTELIADAEEIRDAFSRAQSNEEDLTSLRELRHAAEGWIDFSGSMPWEQGYSFAQRMRTHLGLNGAPLKSIKTIAHALGTTEESLSKVMTKFSDRETPFVALMGVNAKLSPVFVTREARTTAHMFYLCRALFEYLASSNQRGALITEANTEQQKRNRAFAAELLAPASALRARIRIPIITWDQAEEVAEEFGVSAYIIRHQLENHHIASVQTYDT</sequence>
<dbReference type="HOGENOM" id="CLU_052023_0_0_7"/>
<dbReference type="AlphaFoldDB" id="I4C246"/>
<dbReference type="OrthoDB" id="596881at2"/>
<dbReference type="eggNOG" id="COG4190">
    <property type="taxonomic scope" value="Bacteria"/>
</dbReference>